<evidence type="ECO:0000313" key="3">
    <source>
        <dbReference type="Proteomes" id="UP000324853"/>
    </source>
</evidence>
<dbReference type="EMBL" id="VSSR01000008">
    <property type="protein sequence ID" value="TYL87483.1"/>
    <property type="molecule type" value="Genomic_DNA"/>
</dbReference>
<dbReference type="AlphaFoldDB" id="A0A5S4X3E2"/>
<accession>A0A5S4X3E2</accession>
<reference evidence="2 3" key="1">
    <citation type="submission" date="2019-08" db="EMBL/GenBank/DDBJ databases">
        <title>Bradyrhizobium hipponensis sp. nov., a rhizobium isolated from a Lupinus angustifolius root nodule in Tunisia.</title>
        <authorList>
            <person name="Off K."/>
            <person name="Rejili M."/>
            <person name="Mars M."/>
            <person name="Brachmann A."/>
            <person name="Marin M."/>
        </authorList>
    </citation>
    <scope>NUCLEOTIDE SEQUENCE [LARGE SCALE GENOMIC DNA]</scope>
    <source>
        <strain evidence="2 3">CTAW11</strain>
    </source>
</reference>
<comment type="caution">
    <text evidence="2">The sequence shown here is derived from an EMBL/GenBank/DDBJ whole genome shotgun (WGS) entry which is preliminary data.</text>
</comment>
<sequence>MRSWRLGRFSRPSARRPTSRSGDKSKNGLRGNMPRGNAERRGARPIEITSRGARPGPTGTAPDPAMVTRRRHHP</sequence>
<proteinExistence type="predicted"/>
<organism evidence="2 3">
    <name type="scientific">Bradyrhizobium cytisi</name>
    <dbReference type="NCBI Taxonomy" id="515489"/>
    <lineage>
        <taxon>Bacteria</taxon>
        <taxon>Pseudomonadati</taxon>
        <taxon>Pseudomonadota</taxon>
        <taxon>Alphaproteobacteria</taxon>
        <taxon>Hyphomicrobiales</taxon>
        <taxon>Nitrobacteraceae</taxon>
        <taxon>Bradyrhizobium</taxon>
    </lineage>
</organism>
<feature type="region of interest" description="Disordered" evidence="1">
    <location>
        <begin position="1"/>
        <end position="74"/>
    </location>
</feature>
<protein>
    <submittedName>
        <fullName evidence="2">Uncharacterized protein</fullName>
    </submittedName>
</protein>
<dbReference type="Proteomes" id="UP000324853">
    <property type="component" value="Unassembled WGS sequence"/>
</dbReference>
<gene>
    <name evidence="2" type="ORF">FXB38_04635</name>
</gene>
<evidence type="ECO:0000256" key="1">
    <source>
        <dbReference type="SAM" id="MobiDB-lite"/>
    </source>
</evidence>
<keyword evidence="3" id="KW-1185">Reference proteome</keyword>
<name>A0A5S4X3E2_9BRAD</name>
<evidence type="ECO:0000313" key="2">
    <source>
        <dbReference type="EMBL" id="TYL87483.1"/>
    </source>
</evidence>